<dbReference type="GO" id="GO:0070212">
    <property type="term" value="P:protein poly-ADP-ribosylation"/>
    <property type="evidence" value="ECO:0007669"/>
    <property type="project" value="TreeGrafter"/>
</dbReference>
<proteinExistence type="predicted"/>
<reference evidence="6" key="1">
    <citation type="submission" date="2023-04" db="EMBL/GenBank/DDBJ databases">
        <authorList>
            <person name="Vijverberg K."/>
            <person name="Xiong W."/>
            <person name="Schranz E."/>
        </authorList>
    </citation>
    <scope>NUCLEOTIDE SEQUENCE</scope>
</reference>
<dbReference type="GO" id="GO:0006302">
    <property type="term" value="P:double-strand break repair"/>
    <property type="evidence" value="ECO:0007669"/>
    <property type="project" value="TreeGrafter"/>
</dbReference>
<dbReference type="InterPro" id="IPR050800">
    <property type="entry name" value="ARTD/PARP"/>
</dbReference>
<evidence type="ECO:0000256" key="2">
    <source>
        <dbReference type="ARBA" id="ARBA00022679"/>
    </source>
</evidence>
<dbReference type="Pfam" id="PF00644">
    <property type="entry name" value="PARP"/>
    <property type="match status" value="1"/>
</dbReference>
<sequence length="204" mass="22951">MPATDFPSVHPHVIKDEDAFKLKVKMLEALQDNEIASGLVGFDVDIDDSLHDKYKKLQCEMVPLPHDSEDYQLVEKYLQTTHAPTQTDWALELEEVFTVEIQGEFDKFVPYKNKFKNKILLRQMSSAAGKAPAPVLPKGNQGNGCLPWANRDIKCTCYKHNIQGDVPNAESLAAALVRKVDPTLDMEADEGDNYTHIQVRNRVG</sequence>
<organism evidence="6 7">
    <name type="scientific">Lactuca saligna</name>
    <name type="common">Willowleaf lettuce</name>
    <dbReference type="NCBI Taxonomy" id="75948"/>
    <lineage>
        <taxon>Eukaryota</taxon>
        <taxon>Viridiplantae</taxon>
        <taxon>Streptophyta</taxon>
        <taxon>Embryophyta</taxon>
        <taxon>Tracheophyta</taxon>
        <taxon>Spermatophyta</taxon>
        <taxon>Magnoliopsida</taxon>
        <taxon>eudicotyledons</taxon>
        <taxon>Gunneridae</taxon>
        <taxon>Pentapetalae</taxon>
        <taxon>asterids</taxon>
        <taxon>campanulids</taxon>
        <taxon>Asterales</taxon>
        <taxon>Asteraceae</taxon>
        <taxon>Cichorioideae</taxon>
        <taxon>Cichorieae</taxon>
        <taxon>Lactucinae</taxon>
        <taxon>Lactuca</taxon>
    </lineage>
</organism>
<dbReference type="InterPro" id="IPR012317">
    <property type="entry name" value="Poly(ADP-ribose)pol_cat_dom"/>
</dbReference>
<evidence type="ECO:0000259" key="5">
    <source>
        <dbReference type="PROSITE" id="PS51059"/>
    </source>
</evidence>
<evidence type="ECO:0000313" key="7">
    <source>
        <dbReference type="Proteomes" id="UP001177003"/>
    </source>
</evidence>
<name>A0AA35YFI1_LACSI</name>
<dbReference type="Proteomes" id="UP001177003">
    <property type="component" value="Chromosome 2"/>
</dbReference>
<dbReference type="InterPro" id="IPR036616">
    <property type="entry name" value="Poly(ADP-ribose)pol_reg_dom_sf"/>
</dbReference>
<dbReference type="GO" id="GO:0005730">
    <property type="term" value="C:nucleolus"/>
    <property type="evidence" value="ECO:0007669"/>
    <property type="project" value="TreeGrafter"/>
</dbReference>
<dbReference type="EMBL" id="OX465078">
    <property type="protein sequence ID" value="CAI9273000.1"/>
    <property type="molecule type" value="Genomic_DNA"/>
</dbReference>
<keyword evidence="3 4" id="KW-0520">NAD</keyword>
<feature type="domain" description="PARP catalytic" evidence="5">
    <location>
        <begin position="48"/>
        <end position="204"/>
    </location>
</feature>
<evidence type="ECO:0000313" key="6">
    <source>
        <dbReference type="EMBL" id="CAI9273000.1"/>
    </source>
</evidence>
<dbReference type="PANTHER" id="PTHR10459">
    <property type="entry name" value="DNA LIGASE"/>
    <property type="match status" value="1"/>
</dbReference>
<keyword evidence="7" id="KW-1185">Reference proteome</keyword>
<evidence type="ECO:0000256" key="1">
    <source>
        <dbReference type="ARBA" id="ARBA00022676"/>
    </source>
</evidence>
<dbReference type="AlphaFoldDB" id="A0AA35YFI1"/>
<dbReference type="GO" id="GO:1990404">
    <property type="term" value="F:NAD+-protein mono-ADP-ribosyltransferase activity"/>
    <property type="evidence" value="ECO:0007669"/>
    <property type="project" value="TreeGrafter"/>
</dbReference>
<dbReference type="SUPFAM" id="SSF47587">
    <property type="entry name" value="Domain of poly(ADP-ribose) polymerase"/>
    <property type="match status" value="1"/>
</dbReference>
<protein>
    <recommendedName>
        <fullName evidence="4">Poly [ADP-ribose] polymerase</fullName>
        <shortName evidence="4">PARP</shortName>
        <ecNumber evidence="4">2.4.2.-</ecNumber>
    </recommendedName>
</protein>
<dbReference type="SUPFAM" id="SSF56399">
    <property type="entry name" value="ADP-ribosylation"/>
    <property type="match status" value="1"/>
</dbReference>
<evidence type="ECO:0000256" key="4">
    <source>
        <dbReference type="RuleBase" id="RU362114"/>
    </source>
</evidence>
<keyword evidence="2 4" id="KW-0808">Transferase</keyword>
<dbReference type="EC" id="2.4.2.-" evidence="4"/>
<evidence type="ECO:0000256" key="3">
    <source>
        <dbReference type="ARBA" id="ARBA00023027"/>
    </source>
</evidence>
<keyword evidence="1 4" id="KW-0328">Glycosyltransferase</keyword>
<dbReference type="GO" id="GO:0003950">
    <property type="term" value="F:NAD+ poly-ADP-ribosyltransferase activity"/>
    <property type="evidence" value="ECO:0007669"/>
    <property type="project" value="UniProtKB-UniRule"/>
</dbReference>
<dbReference type="PANTHER" id="PTHR10459:SF80">
    <property type="entry name" value="POLY [ADP-RIBOSE] POLYMERASE 1"/>
    <property type="match status" value="1"/>
</dbReference>
<gene>
    <name evidence="6" type="ORF">LSALG_LOCUS13172</name>
</gene>
<dbReference type="PROSITE" id="PS51059">
    <property type="entry name" value="PARP_CATALYTIC"/>
    <property type="match status" value="1"/>
</dbReference>
<dbReference type="Gene3D" id="3.90.228.10">
    <property type="match status" value="1"/>
</dbReference>
<accession>A0AA35YFI1</accession>